<reference evidence="1" key="2">
    <citation type="journal article" date="2015" name="Fish Shellfish Immunol.">
        <title>Early steps in the European eel (Anguilla anguilla)-Vibrio vulnificus interaction in the gills: Role of the RtxA13 toxin.</title>
        <authorList>
            <person name="Callol A."/>
            <person name="Pajuelo D."/>
            <person name="Ebbesson L."/>
            <person name="Teles M."/>
            <person name="MacKenzie S."/>
            <person name="Amaro C."/>
        </authorList>
    </citation>
    <scope>NUCLEOTIDE SEQUENCE</scope>
</reference>
<organism evidence="1">
    <name type="scientific">Anguilla anguilla</name>
    <name type="common">European freshwater eel</name>
    <name type="synonym">Muraena anguilla</name>
    <dbReference type="NCBI Taxonomy" id="7936"/>
    <lineage>
        <taxon>Eukaryota</taxon>
        <taxon>Metazoa</taxon>
        <taxon>Chordata</taxon>
        <taxon>Craniata</taxon>
        <taxon>Vertebrata</taxon>
        <taxon>Euteleostomi</taxon>
        <taxon>Actinopterygii</taxon>
        <taxon>Neopterygii</taxon>
        <taxon>Teleostei</taxon>
        <taxon>Anguilliformes</taxon>
        <taxon>Anguillidae</taxon>
        <taxon>Anguilla</taxon>
    </lineage>
</organism>
<dbReference type="EMBL" id="GBXM01066516">
    <property type="protein sequence ID" value="JAH42061.1"/>
    <property type="molecule type" value="Transcribed_RNA"/>
</dbReference>
<name>A0A0E9RAX2_ANGAN</name>
<reference evidence="1" key="1">
    <citation type="submission" date="2014-11" db="EMBL/GenBank/DDBJ databases">
        <authorList>
            <person name="Amaro Gonzalez C."/>
        </authorList>
    </citation>
    <scope>NUCLEOTIDE SEQUENCE</scope>
</reference>
<dbReference type="AlphaFoldDB" id="A0A0E9RAX2"/>
<sequence length="27" mass="3043">MVKSQYRPNCTCVSPGFSYILSLTCIM</sequence>
<protein>
    <submittedName>
        <fullName evidence="1">Uncharacterized protein</fullName>
    </submittedName>
</protein>
<evidence type="ECO:0000313" key="1">
    <source>
        <dbReference type="EMBL" id="JAH25937.1"/>
    </source>
</evidence>
<accession>A0A0E9RAX2</accession>
<dbReference type="EMBL" id="GBXM01082640">
    <property type="protein sequence ID" value="JAH25937.1"/>
    <property type="molecule type" value="Transcribed_RNA"/>
</dbReference>
<proteinExistence type="predicted"/>